<evidence type="ECO:0008006" key="3">
    <source>
        <dbReference type="Google" id="ProtNLM"/>
    </source>
</evidence>
<dbReference type="InterPro" id="IPR040442">
    <property type="entry name" value="Pyrv_kinase-like_dom_sf"/>
</dbReference>
<evidence type="ECO:0000313" key="2">
    <source>
        <dbReference type="Proteomes" id="UP000186002"/>
    </source>
</evidence>
<organism evidence="1 2">
    <name type="scientific">Roseibium suaedae</name>
    <dbReference type="NCBI Taxonomy" id="735517"/>
    <lineage>
        <taxon>Bacteria</taxon>
        <taxon>Pseudomonadati</taxon>
        <taxon>Pseudomonadota</taxon>
        <taxon>Alphaproteobacteria</taxon>
        <taxon>Hyphomicrobiales</taxon>
        <taxon>Stappiaceae</taxon>
        <taxon>Roseibium</taxon>
    </lineage>
</organism>
<accession>A0A1M7MX07</accession>
<dbReference type="RefSeq" id="WP_208980144.1">
    <property type="nucleotide sequence ID" value="NZ_FRBW01000004.1"/>
</dbReference>
<dbReference type="GO" id="GO:0003824">
    <property type="term" value="F:catalytic activity"/>
    <property type="evidence" value="ECO:0007669"/>
    <property type="project" value="InterPro"/>
</dbReference>
<evidence type="ECO:0000313" key="1">
    <source>
        <dbReference type="EMBL" id="SHM95705.1"/>
    </source>
</evidence>
<keyword evidence="2" id="KW-1185">Reference proteome</keyword>
<dbReference type="Gene3D" id="3.20.20.60">
    <property type="entry name" value="Phosphoenolpyruvate-binding domains"/>
    <property type="match status" value="1"/>
</dbReference>
<name>A0A1M7MX07_9HYPH</name>
<proteinExistence type="predicted"/>
<protein>
    <recommendedName>
        <fullName evidence="3">Aldolase</fullName>
    </recommendedName>
</protein>
<reference evidence="1 2" key="1">
    <citation type="submission" date="2016-11" db="EMBL/GenBank/DDBJ databases">
        <authorList>
            <person name="Jaros S."/>
            <person name="Januszkiewicz K."/>
            <person name="Wedrychowicz H."/>
        </authorList>
    </citation>
    <scope>NUCLEOTIDE SEQUENCE [LARGE SCALE GENOMIC DNA]</scope>
    <source>
        <strain evidence="1 2">DSM 22153</strain>
    </source>
</reference>
<dbReference type="AlphaFoldDB" id="A0A1M7MX07"/>
<dbReference type="EMBL" id="FRBW01000004">
    <property type="protein sequence ID" value="SHM95705.1"/>
    <property type="molecule type" value="Genomic_DNA"/>
</dbReference>
<dbReference type="Proteomes" id="UP000186002">
    <property type="component" value="Unassembled WGS sequence"/>
</dbReference>
<sequence>MMPTAFQSSGDMRQIVLWHWTDDLEEAAACSIAGVNRIGIDIDRLGKAERQAGQNSWISRHQIEVLPLLRERLPGQCLFLRTNGLHDGSIAEVETALAGGVDILMFPNFQTIRELETFLKLVDCRAKVVPLVERHLALPLISAFPTLGIDEFHFGLNDLSLDMRVPNRLSLFLHPEIEAACECARRAGLNFGIGGVARPGQDSLPVDPYSVIAQHARLGSTGAMLARSFWFEGRQKLLNSLGDEIACLRKAFRLGTQLPSGAARGLLEQQLELAQ</sequence>
<gene>
    <name evidence="1" type="ORF">SAMN05444272_3597</name>
</gene>
<dbReference type="SUPFAM" id="SSF51621">
    <property type="entry name" value="Phosphoenolpyruvate/pyruvate domain"/>
    <property type="match status" value="1"/>
</dbReference>
<dbReference type="InterPro" id="IPR015813">
    <property type="entry name" value="Pyrv/PenolPyrv_kinase-like_dom"/>
</dbReference>
<dbReference type="STRING" id="735517.SAMN05444272_3597"/>